<evidence type="ECO:0000313" key="6">
    <source>
        <dbReference type="EMBL" id="KAK2601780.1"/>
    </source>
</evidence>
<dbReference type="AlphaFoldDB" id="A0AAJ0CQW9"/>
<keyword evidence="1" id="KW-0285">Flavoprotein</keyword>
<keyword evidence="2" id="KW-0274">FAD</keyword>
<keyword evidence="3" id="KW-0560">Oxidoreductase</keyword>
<comment type="caution">
    <text evidence="6">The sequence shown here is derived from an EMBL/GenBank/DDBJ whole genome shotgun (WGS) entry which is preliminary data.</text>
</comment>
<evidence type="ECO:0000256" key="1">
    <source>
        <dbReference type="ARBA" id="ARBA00022630"/>
    </source>
</evidence>
<dbReference type="Gene3D" id="3.50.50.60">
    <property type="entry name" value="FAD/NAD(P)-binding domain"/>
    <property type="match status" value="1"/>
</dbReference>
<accession>A0AAJ0CQW9</accession>
<evidence type="ECO:0000259" key="5">
    <source>
        <dbReference type="Pfam" id="PF01494"/>
    </source>
</evidence>
<dbReference type="GO" id="GO:0004497">
    <property type="term" value="F:monooxygenase activity"/>
    <property type="evidence" value="ECO:0007669"/>
    <property type="project" value="UniProtKB-KW"/>
</dbReference>
<evidence type="ECO:0000256" key="3">
    <source>
        <dbReference type="ARBA" id="ARBA00023002"/>
    </source>
</evidence>
<name>A0AAJ0CQW9_9HYPO</name>
<keyword evidence="4" id="KW-0503">Monooxygenase</keyword>
<dbReference type="EMBL" id="JASWJB010000070">
    <property type="protein sequence ID" value="KAK2601780.1"/>
    <property type="molecule type" value="Genomic_DNA"/>
</dbReference>
<dbReference type="PANTHER" id="PTHR46972">
    <property type="entry name" value="MONOOXYGENASE ASQM-RELATED"/>
    <property type="match status" value="1"/>
</dbReference>
<evidence type="ECO:0000313" key="7">
    <source>
        <dbReference type="Proteomes" id="UP001251528"/>
    </source>
</evidence>
<dbReference type="SUPFAM" id="SSF51905">
    <property type="entry name" value="FAD/NAD(P)-binding domain"/>
    <property type="match status" value="1"/>
</dbReference>
<dbReference type="Pfam" id="PF01494">
    <property type="entry name" value="FAD_binding_3"/>
    <property type="match status" value="2"/>
</dbReference>
<feature type="domain" description="FAD-binding" evidence="5">
    <location>
        <begin position="316"/>
        <end position="352"/>
    </location>
</feature>
<organism evidence="6 7">
    <name type="scientific">Conoideocrella luteorostrata</name>
    <dbReference type="NCBI Taxonomy" id="1105319"/>
    <lineage>
        <taxon>Eukaryota</taxon>
        <taxon>Fungi</taxon>
        <taxon>Dikarya</taxon>
        <taxon>Ascomycota</taxon>
        <taxon>Pezizomycotina</taxon>
        <taxon>Sordariomycetes</taxon>
        <taxon>Hypocreomycetidae</taxon>
        <taxon>Hypocreales</taxon>
        <taxon>Clavicipitaceae</taxon>
        <taxon>Conoideocrella</taxon>
    </lineage>
</organism>
<dbReference type="GO" id="GO:0071949">
    <property type="term" value="F:FAD binding"/>
    <property type="evidence" value="ECO:0007669"/>
    <property type="project" value="InterPro"/>
</dbReference>
<dbReference type="InterPro" id="IPR036188">
    <property type="entry name" value="FAD/NAD-bd_sf"/>
</dbReference>
<dbReference type="InterPro" id="IPR002938">
    <property type="entry name" value="FAD-bd"/>
</dbReference>
<feature type="domain" description="FAD-binding" evidence="5">
    <location>
        <begin position="9"/>
        <end position="177"/>
    </location>
</feature>
<sequence length="420" mass="45340">MTSYQPRLAIIGGGPAGLTLGRLLYSRGVHVTIYELRSKPSAEDLNKPCGVLDLHTESGLSAIRECGLWEDFVPLTGECGEQDKIYQYDGELLLEDAADESEEPKRPEISRHALINLLMSNIPQDMIKWNHKVTAVTSRAVESGNTEITLDFVDQDKETFDFVIGADGAWSKARTLLTSVKPDYAGIQFITLDIPSVGAKYPHMAKLLGEGTMMSLAFHNAILGQRGAGGAARIYLAISTPTEEFGVASGLGGMKAAEAKSLLLNDGGLFARWTAAFQEIIAVGCDEATATNPNDTLDIKPLYMLPVGHRWDAKTGVTLVGDAAHLMTPFAGEGVNLAMGDCQQLSAVIVKAVQAGNINAAEFQRTLEPLIKEFENTMLTRAGEKAEETWRNKGMMLDSDNGSAKLVELMAMYSSQADGH</sequence>
<proteinExistence type="predicted"/>
<reference evidence="6" key="1">
    <citation type="submission" date="2023-06" db="EMBL/GenBank/DDBJ databases">
        <title>Conoideocrella luteorostrata (Hypocreales: Clavicipitaceae), a potential biocontrol fungus for elongate hemlock scale in United States Christmas tree production areas.</title>
        <authorList>
            <person name="Barrett H."/>
            <person name="Lovett B."/>
            <person name="Macias A.M."/>
            <person name="Stajich J.E."/>
            <person name="Kasson M.T."/>
        </authorList>
    </citation>
    <scope>NUCLEOTIDE SEQUENCE</scope>
    <source>
        <strain evidence="6">ARSEF 14590</strain>
    </source>
</reference>
<evidence type="ECO:0000256" key="2">
    <source>
        <dbReference type="ARBA" id="ARBA00022827"/>
    </source>
</evidence>
<evidence type="ECO:0000256" key="4">
    <source>
        <dbReference type="ARBA" id="ARBA00023033"/>
    </source>
</evidence>
<gene>
    <name evidence="6" type="ORF">QQS21_004664</name>
</gene>
<dbReference type="PRINTS" id="PR00420">
    <property type="entry name" value="RNGMNOXGNASE"/>
</dbReference>
<protein>
    <recommendedName>
        <fullName evidence="5">FAD-binding domain-containing protein</fullName>
    </recommendedName>
</protein>
<keyword evidence="7" id="KW-1185">Reference proteome</keyword>
<dbReference type="PANTHER" id="PTHR46972:SF1">
    <property type="entry name" value="FAD DEPENDENT OXIDOREDUCTASE DOMAIN-CONTAINING PROTEIN"/>
    <property type="match status" value="1"/>
</dbReference>
<dbReference type="Proteomes" id="UP001251528">
    <property type="component" value="Unassembled WGS sequence"/>
</dbReference>